<sequence length="41" mass="4466">MSDFADFAARFRLMLRRSLLSMPALEAGFFVAMILASGLAA</sequence>
<dbReference type="AlphaFoldDB" id="A0A1G9FDE5"/>
<dbReference type="STRING" id="990712.SAMN05216257_105141"/>
<evidence type="ECO:0000256" key="1">
    <source>
        <dbReference type="SAM" id="Phobius"/>
    </source>
</evidence>
<gene>
    <name evidence="2" type="ORF">SAMN05216257_105141</name>
</gene>
<protein>
    <submittedName>
        <fullName evidence="2">Uncharacterized protein</fullName>
    </submittedName>
</protein>
<keyword evidence="1" id="KW-0472">Membrane</keyword>
<feature type="transmembrane region" description="Helical" evidence="1">
    <location>
        <begin position="20"/>
        <end position="40"/>
    </location>
</feature>
<name>A0A1G9FDE5_9RHOB</name>
<keyword evidence="1" id="KW-0812">Transmembrane</keyword>
<keyword evidence="3" id="KW-1185">Reference proteome</keyword>
<organism evidence="2 3">
    <name type="scientific">Meinhardsimonia xiamenensis</name>
    <dbReference type="NCBI Taxonomy" id="990712"/>
    <lineage>
        <taxon>Bacteria</taxon>
        <taxon>Pseudomonadati</taxon>
        <taxon>Pseudomonadota</taxon>
        <taxon>Alphaproteobacteria</taxon>
        <taxon>Rhodobacterales</taxon>
        <taxon>Paracoccaceae</taxon>
        <taxon>Meinhardsimonia</taxon>
    </lineage>
</organism>
<dbReference type="RefSeq" id="WP_281220852.1">
    <property type="nucleotide sequence ID" value="NZ_FNFV01000005.1"/>
</dbReference>
<dbReference type="EMBL" id="FNFV01000005">
    <property type="protein sequence ID" value="SDK86435.1"/>
    <property type="molecule type" value="Genomic_DNA"/>
</dbReference>
<dbReference type="Proteomes" id="UP000199328">
    <property type="component" value="Unassembled WGS sequence"/>
</dbReference>
<proteinExistence type="predicted"/>
<reference evidence="3" key="1">
    <citation type="submission" date="2016-10" db="EMBL/GenBank/DDBJ databases">
        <authorList>
            <person name="Varghese N."/>
            <person name="Submissions S."/>
        </authorList>
    </citation>
    <scope>NUCLEOTIDE SEQUENCE [LARGE SCALE GENOMIC DNA]</scope>
    <source>
        <strain evidence="3">CGMCC 1.10789</strain>
    </source>
</reference>
<evidence type="ECO:0000313" key="2">
    <source>
        <dbReference type="EMBL" id="SDK86435.1"/>
    </source>
</evidence>
<keyword evidence="1" id="KW-1133">Transmembrane helix</keyword>
<evidence type="ECO:0000313" key="3">
    <source>
        <dbReference type="Proteomes" id="UP000199328"/>
    </source>
</evidence>
<accession>A0A1G9FDE5</accession>